<evidence type="ECO:0000313" key="3">
    <source>
        <dbReference type="Proteomes" id="UP000076761"/>
    </source>
</evidence>
<organism evidence="2 3">
    <name type="scientific">Neolentinus lepideus HHB14362 ss-1</name>
    <dbReference type="NCBI Taxonomy" id="1314782"/>
    <lineage>
        <taxon>Eukaryota</taxon>
        <taxon>Fungi</taxon>
        <taxon>Dikarya</taxon>
        <taxon>Basidiomycota</taxon>
        <taxon>Agaricomycotina</taxon>
        <taxon>Agaricomycetes</taxon>
        <taxon>Gloeophyllales</taxon>
        <taxon>Gloeophyllaceae</taxon>
        <taxon>Neolentinus</taxon>
    </lineage>
</organism>
<protein>
    <submittedName>
        <fullName evidence="2">Uncharacterized protein</fullName>
    </submittedName>
</protein>
<evidence type="ECO:0000313" key="2">
    <source>
        <dbReference type="EMBL" id="KZT27567.1"/>
    </source>
</evidence>
<accession>A0A165U2Z1</accession>
<feature type="region of interest" description="Disordered" evidence="1">
    <location>
        <begin position="266"/>
        <end position="315"/>
    </location>
</feature>
<gene>
    <name evidence="2" type="ORF">NEOLEDRAFT_97397</name>
</gene>
<sequence>MTCACYSYNSGAENYVVPSWCQGYPNNKAGYMSSPAYEDAYGQRQSVVSSRSDVDTPSSICSPPVYTPNPEYEYDYSDPPAIVGQDSQSFYDACMHTLTQCGPQPSTMAYSHPCASTTIKGQRRIYPSNYLPPAPDISQALHGYFRTSNYSAPTIDDLLSQQLYSSQPISNSSTSVSSSFPQAAFTFSVPPSHLSLTEVQSQPPVLYQPRPTRPIALLEDMKKAKFSLTEPLCEPGDLVSSGSCGAVGDLSQTLANTSLRANEIGVGSRSSLLPENEEEDEFDDGEDDSSEFEGDGMYEEPEQSSVPPASDSTLPLLCQPVSDEVLYQAQGSSSGWSGSTREYSSPELGPHGVTRSRQMFDEDEDVLGVLFGSLPILKRRRLGY</sequence>
<feature type="compositionally biased region" description="Acidic residues" evidence="1">
    <location>
        <begin position="275"/>
        <end position="302"/>
    </location>
</feature>
<dbReference type="OrthoDB" id="3260517at2759"/>
<dbReference type="Proteomes" id="UP000076761">
    <property type="component" value="Unassembled WGS sequence"/>
</dbReference>
<feature type="compositionally biased region" description="Low complexity" evidence="1">
    <location>
        <begin position="331"/>
        <end position="345"/>
    </location>
</feature>
<feature type="region of interest" description="Disordered" evidence="1">
    <location>
        <begin position="329"/>
        <end position="357"/>
    </location>
</feature>
<reference evidence="2 3" key="1">
    <citation type="journal article" date="2016" name="Mol. Biol. Evol.">
        <title>Comparative Genomics of Early-Diverging Mushroom-Forming Fungi Provides Insights into the Origins of Lignocellulose Decay Capabilities.</title>
        <authorList>
            <person name="Nagy L.G."/>
            <person name="Riley R."/>
            <person name="Tritt A."/>
            <person name="Adam C."/>
            <person name="Daum C."/>
            <person name="Floudas D."/>
            <person name="Sun H."/>
            <person name="Yadav J.S."/>
            <person name="Pangilinan J."/>
            <person name="Larsson K.H."/>
            <person name="Matsuura K."/>
            <person name="Barry K."/>
            <person name="Labutti K."/>
            <person name="Kuo R."/>
            <person name="Ohm R.A."/>
            <person name="Bhattacharya S.S."/>
            <person name="Shirouzu T."/>
            <person name="Yoshinaga Y."/>
            <person name="Martin F.M."/>
            <person name="Grigoriev I.V."/>
            <person name="Hibbett D.S."/>
        </authorList>
    </citation>
    <scope>NUCLEOTIDE SEQUENCE [LARGE SCALE GENOMIC DNA]</scope>
    <source>
        <strain evidence="2 3">HHB14362 ss-1</strain>
    </source>
</reference>
<proteinExistence type="predicted"/>
<dbReference type="AlphaFoldDB" id="A0A165U2Z1"/>
<dbReference type="InParanoid" id="A0A165U2Z1"/>
<dbReference type="EMBL" id="KV425561">
    <property type="protein sequence ID" value="KZT27567.1"/>
    <property type="molecule type" value="Genomic_DNA"/>
</dbReference>
<name>A0A165U2Z1_9AGAM</name>
<keyword evidence="3" id="KW-1185">Reference proteome</keyword>
<feature type="compositionally biased region" description="Polar residues" evidence="1">
    <location>
        <begin position="303"/>
        <end position="313"/>
    </location>
</feature>
<evidence type="ECO:0000256" key="1">
    <source>
        <dbReference type="SAM" id="MobiDB-lite"/>
    </source>
</evidence>